<keyword evidence="1" id="KW-0328">Glycosyltransferase</keyword>
<keyword evidence="2 3" id="KW-0808">Transferase</keyword>
<dbReference type="InterPro" id="IPR002201">
    <property type="entry name" value="Glyco_trans_9"/>
</dbReference>
<dbReference type="InterPro" id="IPR051199">
    <property type="entry name" value="LPS_LOS_Heptosyltrfase"/>
</dbReference>
<dbReference type="GO" id="GO:0005829">
    <property type="term" value="C:cytosol"/>
    <property type="evidence" value="ECO:0007669"/>
    <property type="project" value="TreeGrafter"/>
</dbReference>
<dbReference type="PANTHER" id="PTHR30160">
    <property type="entry name" value="TETRAACYLDISACCHARIDE 4'-KINASE-RELATED"/>
    <property type="match status" value="1"/>
</dbReference>
<dbReference type="SUPFAM" id="SSF53756">
    <property type="entry name" value="UDP-Glycosyltransferase/glycogen phosphorylase"/>
    <property type="match status" value="1"/>
</dbReference>
<gene>
    <name evidence="3" type="ORF">E0F88_28855</name>
</gene>
<accession>A0A4R5DHR8</accession>
<proteinExistence type="predicted"/>
<dbReference type="AlphaFoldDB" id="A0A4R5DHR8"/>
<evidence type="ECO:0000313" key="4">
    <source>
        <dbReference type="Proteomes" id="UP000294850"/>
    </source>
</evidence>
<name>A0A4R5DHR8_9BACT</name>
<sequence length="347" mass="39818">MTISRFVQLWTHRYHKYTHIFKAYWLGYLAALKFLLKKSRLKKGQQLVAIIRTEHFGDIVAAEPISRYVRQHYPDAYIVWFVKPVFHELVDYNPSVDEVLKEFCVTQRRVILGTGVFDKVFELQFKNNNHCPKCQVFIDNPVAESRGINVHTYFHFGNLLEVFAQTSGLTPVKSVFPANDQPLLYLQDKHRAKVDSLGLDKPYIVVHCQSNFAPKDWPADRWQQLIQWLSVNYNFQIVEIGLKSNLNIGTESYRNLCGQLSILETAEVIRRADYFIGLDSGPSHLGNATGTFGIVLMGALTGFDEYNPYSGGYGRQENAVLVRKKGLACAELSFEFVRDEVKKILVE</sequence>
<dbReference type="OrthoDB" id="642366at2"/>
<reference evidence="3 4" key="1">
    <citation type="submission" date="2019-03" db="EMBL/GenBank/DDBJ databases">
        <title>Dyadobacter AR-3-6 sp. nov., isolated from arctic soil.</title>
        <authorList>
            <person name="Chaudhary D.K."/>
        </authorList>
    </citation>
    <scope>NUCLEOTIDE SEQUENCE [LARGE SCALE GENOMIC DNA]</scope>
    <source>
        <strain evidence="3 4">AR-3-6</strain>
    </source>
</reference>
<keyword evidence="4" id="KW-1185">Reference proteome</keyword>
<protein>
    <submittedName>
        <fullName evidence="3">ADP-heptose--LPS heptosyltransferase</fullName>
    </submittedName>
</protein>
<dbReference type="Pfam" id="PF01075">
    <property type="entry name" value="Glyco_transf_9"/>
    <property type="match status" value="1"/>
</dbReference>
<evidence type="ECO:0000256" key="1">
    <source>
        <dbReference type="ARBA" id="ARBA00022676"/>
    </source>
</evidence>
<evidence type="ECO:0000313" key="3">
    <source>
        <dbReference type="EMBL" id="TDE10305.1"/>
    </source>
</evidence>
<dbReference type="EMBL" id="SMFL01000016">
    <property type="protein sequence ID" value="TDE10305.1"/>
    <property type="molecule type" value="Genomic_DNA"/>
</dbReference>
<dbReference type="Proteomes" id="UP000294850">
    <property type="component" value="Unassembled WGS sequence"/>
</dbReference>
<dbReference type="PANTHER" id="PTHR30160:SF1">
    <property type="entry name" value="LIPOPOLYSACCHARIDE 1,2-N-ACETYLGLUCOSAMINETRANSFERASE-RELATED"/>
    <property type="match status" value="1"/>
</dbReference>
<organism evidence="3 4">
    <name type="scientific">Dyadobacter psychrotolerans</name>
    <dbReference type="NCBI Taxonomy" id="2541721"/>
    <lineage>
        <taxon>Bacteria</taxon>
        <taxon>Pseudomonadati</taxon>
        <taxon>Bacteroidota</taxon>
        <taxon>Cytophagia</taxon>
        <taxon>Cytophagales</taxon>
        <taxon>Spirosomataceae</taxon>
        <taxon>Dyadobacter</taxon>
    </lineage>
</organism>
<dbReference type="GO" id="GO:0009244">
    <property type="term" value="P:lipopolysaccharide core region biosynthetic process"/>
    <property type="evidence" value="ECO:0007669"/>
    <property type="project" value="TreeGrafter"/>
</dbReference>
<evidence type="ECO:0000256" key="2">
    <source>
        <dbReference type="ARBA" id="ARBA00022679"/>
    </source>
</evidence>
<dbReference type="Gene3D" id="3.40.50.2000">
    <property type="entry name" value="Glycogen Phosphorylase B"/>
    <property type="match status" value="2"/>
</dbReference>
<dbReference type="RefSeq" id="WP_131961812.1">
    <property type="nucleotide sequence ID" value="NZ_SMFL01000016.1"/>
</dbReference>
<dbReference type="GO" id="GO:0008713">
    <property type="term" value="F:ADP-heptose-lipopolysaccharide heptosyltransferase activity"/>
    <property type="evidence" value="ECO:0007669"/>
    <property type="project" value="TreeGrafter"/>
</dbReference>
<comment type="caution">
    <text evidence="3">The sequence shown here is derived from an EMBL/GenBank/DDBJ whole genome shotgun (WGS) entry which is preliminary data.</text>
</comment>
<dbReference type="CDD" id="cd03789">
    <property type="entry name" value="GT9_LPS_heptosyltransferase"/>
    <property type="match status" value="1"/>
</dbReference>